<evidence type="ECO:0000256" key="1">
    <source>
        <dbReference type="SAM" id="Phobius"/>
    </source>
</evidence>
<proteinExistence type="predicted"/>
<accession>A0A5P6VQV1</accession>
<name>A0A5P6VQV1_PSEXY</name>
<feature type="transmembrane region" description="Helical" evidence="1">
    <location>
        <begin position="12"/>
        <end position="35"/>
    </location>
</feature>
<dbReference type="EMBL" id="CP043028">
    <property type="protein sequence ID" value="QFJ54069.1"/>
    <property type="molecule type" value="Genomic_DNA"/>
</dbReference>
<keyword evidence="1" id="KW-0812">Transmembrane</keyword>
<evidence type="ECO:0000313" key="3">
    <source>
        <dbReference type="Proteomes" id="UP000327030"/>
    </source>
</evidence>
<sequence>MSILSKSLKGSYTVEGAVIISICFIVFGMAVLLSFELFKESIAYVEYKQDTFNTVSIFRIKEGIVGTINAIRD</sequence>
<organism evidence="2 3">
    <name type="scientific">Pseudobutyrivibrio xylanivorans</name>
    <dbReference type="NCBI Taxonomy" id="185007"/>
    <lineage>
        <taxon>Bacteria</taxon>
        <taxon>Bacillati</taxon>
        <taxon>Bacillota</taxon>
        <taxon>Clostridia</taxon>
        <taxon>Lachnospirales</taxon>
        <taxon>Lachnospiraceae</taxon>
        <taxon>Pseudobutyrivibrio</taxon>
    </lineage>
</organism>
<dbReference type="KEGG" id="pxv:FXF36_03880"/>
<evidence type="ECO:0000313" key="2">
    <source>
        <dbReference type="EMBL" id="QFJ54069.1"/>
    </source>
</evidence>
<dbReference type="AlphaFoldDB" id="A0A5P6VQV1"/>
<dbReference type="OrthoDB" id="2057863at2"/>
<evidence type="ECO:0008006" key="4">
    <source>
        <dbReference type="Google" id="ProtNLM"/>
    </source>
</evidence>
<keyword evidence="1" id="KW-1133">Transmembrane helix</keyword>
<gene>
    <name evidence="2" type="ORF">FXF36_03880</name>
</gene>
<keyword evidence="1" id="KW-0472">Membrane</keyword>
<dbReference type="Proteomes" id="UP000327030">
    <property type="component" value="Chromosome 1"/>
</dbReference>
<protein>
    <recommendedName>
        <fullName evidence="4">ABC transporter permease</fullName>
    </recommendedName>
</protein>
<dbReference type="RefSeq" id="WP_151622565.1">
    <property type="nucleotide sequence ID" value="NZ_CP043028.1"/>
</dbReference>
<reference evidence="3" key="1">
    <citation type="submission" date="2019-08" db="EMBL/GenBank/DDBJ databases">
        <title>Complete Genome Sequence of the Polysaccharide-Degrading Rumen Bacterium Pseudobutyrivibrio xylanivorans MA3014.</title>
        <authorList>
            <person name="Palevich N."/>
            <person name="Maclean P.H."/>
            <person name="Kelly W.J."/>
            <person name="Leahy S.C."/>
            <person name="Rakonjac J."/>
            <person name="Attwood G.T."/>
        </authorList>
    </citation>
    <scope>NUCLEOTIDE SEQUENCE [LARGE SCALE GENOMIC DNA]</scope>
    <source>
        <strain evidence="3">MA3014</strain>
    </source>
</reference>